<evidence type="ECO:0000313" key="2">
    <source>
        <dbReference type="EMBL" id="SDH79795.1"/>
    </source>
</evidence>
<feature type="domain" description="Transglutaminase-like" evidence="1">
    <location>
        <begin position="202"/>
        <end position="269"/>
    </location>
</feature>
<accession>A0A1G8FCG4</accession>
<evidence type="ECO:0000313" key="3">
    <source>
        <dbReference type="Proteomes" id="UP000199706"/>
    </source>
</evidence>
<dbReference type="AlphaFoldDB" id="A0A1G8FCG4"/>
<protein>
    <submittedName>
        <fullName evidence="2">Transglutaminase-like enzyme, putative cysteine protease</fullName>
    </submittedName>
</protein>
<dbReference type="SMART" id="SM00460">
    <property type="entry name" value="TGc"/>
    <property type="match status" value="1"/>
</dbReference>
<organism evidence="2 3">
    <name type="scientific">Paraburkholderia phenazinium</name>
    <dbReference type="NCBI Taxonomy" id="60549"/>
    <lineage>
        <taxon>Bacteria</taxon>
        <taxon>Pseudomonadati</taxon>
        <taxon>Pseudomonadota</taxon>
        <taxon>Betaproteobacteria</taxon>
        <taxon>Burkholderiales</taxon>
        <taxon>Burkholderiaceae</taxon>
        <taxon>Paraburkholderia</taxon>
    </lineage>
</organism>
<proteinExistence type="predicted"/>
<dbReference type="PANTHER" id="PTHR33490">
    <property type="entry name" value="BLR5614 PROTEIN-RELATED"/>
    <property type="match status" value="1"/>
</dbReference>
<sequence>MLPALRLQQVFMGGNVTIELLQAASKKIEPQRLTVRHVSVYRYSEPVRFGEHRMMFRPRSGHDVRVVATQLVITPTPARLHWLHDVFDNSVAVARFSGEAAELQFDSEVTLEHYESPLPDYALEPYAATWPFAYTNEEASDLVNARSRQYPDGEVDQWARRFLAPLGPTSTMKMLRAMTQEIKSGFRYMRRSEKGVYRPADTLRHRSGSCRDFAVLMMDAVRSLGLAARFVSGYIFVPDFDTTLGGGATHAWLQIYLPGAGWVDFDPTNSIIGNRHLIRVAVAWNYYQALPLWGTWHGAAHSFRGLQVDVRVTEDV</sequence>
<dbReference type="Proteomes" id="UP000199706">
    <property type="component" value="Unassembled WGS sequence"/>
</dbReference>
<keyword evidence="2" id="KW-0378">Hydrolase</keyword>
<evidence type="ECO:0000259" key="1">
    <source>
        <dbReference type="SMART" id="SM00460"/>
    </source>
</evidence>
<reference evidence="2 3" key="1">
    <citation type="submission" date="2016-10" db="EMBL/GenBank/DDBJ databases">
        <authorList>
            <person name="de Groot N.N."/>
        </authorList>
    </citation>
    <scope>NUCLEOTIDE SEQUENCE [LARGE SCALE GENOMIC DNA]</scope>
    <source>
        <strain evidence="2 3">LMG 2247</strain>
    </source>
</reference>
<dbReference type="Pfam" id="PF01841">
    <property type="entry name" value="Transglut_core"/>
    <property type="match status" value="1"/>
</dbReference>
<dbReference type="EMBL" id="FNCJ01000013">
    <property type="protein sequence ID" value="SDH79795.1"/>
    <property type="molecule type" value="Genomic_DNA"/>
</dbReference>
<dbReference type="InterPro" id="IPR013589">
    <property type="entry name" value="Bac_transglu_N"/>
</dbReference>
<name>A0A1G8FCG4_9BURK</name>
<gene>
    <name evidence="2" type="ORF">SAMN05216466_113129</name>
</gene>
<dbReference type="Gene3D" id="3.10.620.30">
    <property type="match status" value="1"/>
</dbReference>
<dbReference type="GO" id="GO:0006508">
    <property type="term" value="P:proteolysis"/>
    <property type="evidence" value="ECO:0007669"/>
    <property type="project" value="UniProtKB-KW"/>
</dbReference>
<dbReference type="InterPro" id="IPR038765">
    <property type="entry name" value="Papain-like_cys_pep_sf"/>
</dbReference>
<dbReference type="SUPFAM" id="SSF54001">
    <property type="entry name" value="Cysteine proteinases"/>
    <property type="match status" value="1"/>
</dbReference>
<dbReference type="PANTHER" id="PTHR33490:SF1">
    <property type="entry name" value="SLL1233 PROTEIN"/>
    <property type="match status" value="1"/>
</dbReference>
<dbReference type="InterPro" id="IPR002931">
    <property type="entry name" value="Transglutaminase-like"/>
</dbReference>
<keyword evidence="2" id="KW-0645">Protease</keyword>
<dbReference type="GO" id="GO:0008233">
    <property type="term" value="F:peptidase activity"/>
    <property type="evidence" value="ECO:0007669"/>
    <property type="project" value="UniProtKB-KW"/>
</dbReference>
<dbReference type="Pfam" id="PF08379">
    <property type="entry name" value="Bact_transglu_N"/>
    <property type="match status" value="1"/>
</dbReference>